<dbReference type="RefSeq" id="WP_115993225.1">
    <property type="nucleotide sequence ID" value="NZ_QRDY01000007.1"/>
</dbReference>
<reference evidence="1 2" key="1">
    <citation type="submission" date="2018-07" db="EMBL/GenBank/DDBJ databases">
        <title>Genomic Encyclopedia of Type Strains, Phase III (KMG-III): the genomes of soil and plant-associated and newly described type strains.</title>
        <authorList>
            <person name="Whitman W."/>
        </authorList>
    </citation>
    <scope>NUCLEOTIDE SEQUENCE [LARGE SCALE GENOMIC DNA]</scope>
    <source>
        <strain evidence="1 2">CECT 8236</strain>
    </source>
</reference>
<dbReference type="Proteomes" id="UP000256869">
    <property type="component" value="Unassembled WGS sequence"/>
</dbReference>
<comment type="caution">
    <text evidence="1">The sequence shown here is derived from an EMBL/GenBank/DDBJ whole genome shotgun (WGS) entry which is preliminary data.</text>
</comment>
<organism evidence="1 2">
    <name type="scientific">Cohnella lupini</name>
    <dbReference type="NCBI Taxonomy" id="1294267"/>
    <lineage>
        <taxon>Bacteria</taxon>
        <taxon>Bacillati</taxon>
        <taxon>Bacillota</taxon>
        <taxon>Bacilli</taxon>
        <taxon>Bacillales</taxon>
        <taxon>Paenibacillaceae</taxon>
        <taxon>Cohnella</taxon>
    </lineage>
</organism>
<dbReference type="AlphaFoldDB" id="A0A3D9IBV2"/>
<evidence type="ECO:0008006" key="3">
    <source>
        <dbReference type="Google" id="ProtNLM"/>
    </source>
</evidence>
<accession>A0A3D9IBV2</accession>
<dbReference type="EMBL" id="QRDY01000007">
    <property type="protein sequence ID" value="RED59167.1"/>
    <property type="molecule type" value="Genomic_DNA"/>
</dbReference>
<evidence type="ECO:0000313" key="1">
    <source>
        <dbReference type="EMBL" id="RED59167.1"/>
    </source>
</evidence>
<protein>
    <recommendedName>
        <fullName evidence="3">Haem-binding uptake Tiki superfamily ChaN domain-containing protein</fullName>
    </recommendedName>
</protein>
<name>A0A3D9IBV2_9BACL</name>
<keyword evidence="2" id="KW-1185">Reference proteome</keyword>
<sequence length="211" mass="25460">MTIVGVLGTIHNESLRNQFNCSLDLYRDLVEEFKPEIICGEVHPLSWNRYKKDKNDKGYWGEPASEYWELIFPLCEEKNIEFIPIDWFELDVWNDFNPFDKFSEEKRKELESMDDEWFSRQMKTHSFGSIPFNSKEFDEVTKQKYEWLYQLNPEAQNFRWVVRNQIMIQRARNAIKSNPDKRILCIVGADHSYLFKEGLINDQIRLKYPLR</sequence>
<dbReference type="OrthoDB" id="2641400at2"/>
<evidence type="ECO:0000313" key="2">
    <source>
        <dbReference type="Proteomes" id="UP000256869"/>
    </source>
</evidence>
<gene>
    <name evidence="1" type="ORF">DFP95_1075</name>
</gene>
<proteinExistence type="predicted"/>